<dbReference type="VEuPathDB" id="FungiDB:CJI96_0004722"/>
<evidence type="ECO:0000256" key="9">
    <source>
        <dbReference type="RuleBase" id="RU365073"/>
    </source>
</evidence>
<keyword evidence="5 9" id="KW-0653">Protein transport</keyword>
<dbReference type="Proteomes" id="UP000037122">
    <property type="component" value="Unassembled WGS sequence"/>
</dbReference>
<dbReference type="PANTHER" id="PTHR13373:SF21">
    <property type="entry name" value="NUCLEAR PORE COMPLEX PROTEIN NUP85"/>
    <property type="match status" value="1"/>
</dbReference>
<keyword evidence="8 9" id="KW-0539">Nucleus</keyword>
<gene>
    <name evidence="11" type="ORF">QG37_07088</name>
</gene>
<keyword evidence="4 9" id="KW-0509">mRNA transport</keyword>
<evidence type="ECO:0000256" key="4">
    <source>
        <dbReference type="ARBA" id="ARBA00022816"/>
    </source>
</evidence>
<dbReference type="VEuPathDB" id="FungiDB:CJJ09_003827"/>
<name>A0A0L0NSA8_CANAR</name>
<evidence type="ECO:0000256" key="6">
    <source>
        <dbReference type="ARBA" id="ARBA00023010"/>
    </source>
</evidence>
<dbReference type="GO" id="GO:0031965">
    <property type="term" value="C:nuclear membrane"/>
    <property type="evidence" value="ECO:0007669"/>
    <property type="project" value="UniProtKB-UniRule"/>
</dbReference>
<dbReference type="Pfam" id="PF07575">
    <property type="entry name" value="Nucleopor_Nup85"/>
    <property type="match status" value="1"/>
</dbReference>
<evidence type="ECO:0000256" key="8">
    <source>
        <dbReference type="ARBA" id="ARBA00023242"/>
    </source>
</evidence>
<feature type="compositionally biased region" description="Polar residues" evidence="10">
    <location>
        <begin position="14"/>
        <end position="27"/>
    </location>
</feature>
<accession>A0A0L0NSA8</accession>
<evidence type="ECO:0000256" key="7">
    <source>
        <dbReference type="ARBA" id="ARBA00023132"/>
    </source>
</evidence>
<feature type="region of interest" description="Disordered" evidence="10">
    <location>
        <begin position="1"/>
        <end position="38"/>
    </location>
</feature>
<dbReference type="VEuPathDB" id="FungiDB:CJJ09_003826"/>
<dbReference type="VEuPathDB" id="FungiDB:B9J08_005508"/>
<dbReference type="GO" id="GO:0017056">
    <property type="term" value="F:structural constituent of nuclear pore"/>
    <property type="evidence" value="ECO:0007669"/>
    <property type="project" value="TreeGrafter"/>
</dbReference>
<evidence type="ECO:0000256" key="2">
    <source>
        <dbReference type="ARBA" id="ARBA00005573"/>
    </source>
</evidence>
<evidence type="ECO:0000313" key="12">
    <source>
        <dbReference type="Proteomes" id="UP000037122"/>
    </source>
</evidence>
<evidence type="ECO:0000256" key="3">
    <source>
        <dbReference type="ARBA" id="ARBA00022448"/>
    </source>
</evidence>
<comment type="subunit">
    <text evidence="9">Component of the nuclear pore complex (NPC).</text>
</comment>
<sequence length="733" mass="84900">MNFDDIQMLDVPAESSSHTESLNSDDVPTSPKADKKYPSLSEWLQLDDDLKFQFDLQEYKKSLEPQDPFYRAHHEYISLLYKIVEELLNHDVQVLPEDSEDEEPLGVVTSLREISKNAKKEVKLTRIHDAFSKILSKYEQFLDTVKDELQEEDWDAYVDLHFLLEFIQAEEFSIDQRQKPELILYWVNKYDPKPEDSFVDEVVYNNPEPYMHPEFWTTYMGTLLTRGMFSHAARSIKLSKYENLGEKSLLYNIITDFHVLIDSYTSMALKGQFGEWKRTACEMRDSYLTLKRGIEDEKQLVIARQILELLRAITGLPKTLAGFTSTWYELYAALALFQVRDYENVYMDYYKIAVGEKGIDETSDLEVFLSNVVMGNSVSVILAVDKYDSATAAYLSRLFELKGLFFPYYDVALNMTLSNKEGLPRRKISDYLLTRHAFECFEVHPLANVGIGLFLHPVITPSSDHNWKNRQIVGEFLPHYKCYTNDDMEWALTVCAKLNLPDVAKKLYLQQGEQSLAEGHLYEAMNMFVHCYDDTSSSKESALAMEKIHHIVWDILFQDALLNSLPVEDELLNNVITKKVDTSFEVQPAIRQCIAPYSVLVEYLVSLEDKNAFKKNISRLFHLIRFKFMPKKFLPLLFAQFLPLLSSDKFELSDLVVMIELIDSFEVLAQEEPDEVAKLYSFAVKSVDDVPAEHDWRKILQKEGLIPESVEDLVLTLRRSIASKIGDVYIQQK</sequence>
<dbReference type="GO" id="GO:0031080">
    <property type="term" value="C:nuclear pore outer ring"/>
    <property type="evidence" value="ECO:0007669"/>
    <property type="project" value="TreeGrafter"/>
</dbReference>
<keyword evidence="7 9" id="KW-0906">Nuclear pore complex</keyword>
<dbReference type="PANTHER" id="PTHR13373">
    <property type="entry name" value="FROUNT PROTEIN-RELATED"/>
    <property type="match status" value="1"/>
</dbReference>
<keyword evidence="3 9" id="KW-0813">Transport</keyword>
<proteinExistence type="inferred from homology"/>
<organism evidence="11 12">
    <name type="scientific">Candidozyma auris</name>
    <name type="common">Yeast</name>
    <name type="synonym">Candida auris</name>
    <dbReference type="NCBI Taxonomy" id="498019"/>
    <lineage>
        <taxon>Eukaryota</taxon>
        <taxon>Fungi</taxon>
        <taxon>Dikarya</taxon>
        <taxon>Ascomycota</taxon>
        <taxon>Saccharomycotina</taxon>
        <taxon>Pichiomycetes</taxon>
        <taxon>Metschnikowiaceae</taxon>
        <taxon>Candidozyma</taxon>
    </lineage>
</organism>
<evidence type="ECO:0000256" key="1">
    <source>
        <dbReference type="ARBA" id="ARBA00004567"/>
    </source>
</evidence>
<comment type="similarity">
    <text evidence="2 9">Belongs to the nucleoporin Nup85 family.</text>
</comment>
<dbReference type="AlphaFoldDB" id="A0A0L0NSA8"/>
<dbReference type="EMBL" id="LGST01000053">
    <property type="protein sequence ID" value="KND96550.1"/>
    <property type="molecule type" value="Genomic_DNA"/>
</dbReference>
<comment type="function">
    <text evidence="9">Functions as a component of the nuclear pore complex (NPC).</text>
</comment>
<dbReference type="InterPro" id="IPR011502">
    <property type="entry name" value="Nucleoporin_Nup85"/>
</dbReference>
<dbReference type="GO" id="GO:0006406">
    <property type="term" value="P:mRNA export from nucleus"/>
    <property type="evidence" value="ECO:0007669"/>
    <property type="project" value="TreeGrafter"/>
</dbReference>
<dbReference type="GO" id="GO:0006606">
    <property type="term" value="P:protein import into nucleus"/>
    <property type="evidence" value="ECO:0007669"/>
    <property type="project" value="TreeGrafter"/>
</dbReference>
<dbReference type="VEuPathDB" id="FungiDB:CJI97_005590"/>
<dbReference type="VEuPathDB" id="FungiDB:QG37_07088"/>
<keyword evidence="9" id="KW-0472">Membrane</keyword>
<evidence type="ECO:0000313" key="11">
    <source>
        <dbReference type="EMBL" id="KND96550.1"/>
    </source>
</evidence>
<dbReference type="GO" id="GO:0045893">
    <property type="term" value="P:positive regulation of DNA-templated transcription"/>
    <property type="evidence" value="ECO:0007669"/>
    <property type="project" value="TreeGrafter"/>
</dbReference>
<dbReference type="VEuPathDB" id="FungiDB:CJJ07_003490"/>
<comment type="caution">
    <text evidence="11">The sequence shown here is derived from an EMBL/GenBank/DDBJ whole genome shotgun (WGS) entry which is preliminary data.</text>
</comment>
<evidence type="ECO:0000256" key="10">
    <source>
        <dbReference type="SAM" id="MobiDB-lite"/>
    </source>
</evidence>
<protein>
    <recommendedName>
        <fullName evidence="9">Nuclear pore complex protein Nup85</fullName>
    </recommendedName>
</protein>
<evidence type="ECO:0000256" key="5">
    <source>
        <dbReference type="ARBA" id="ARBA00022927"/>
    </source>
</evidence>
<keyword evidence="6 9" id="KW-0811">Translocation</keyword>
<reference evidence="12" key="1">
    <citation type="journal article" date="2015" name="BMC Genomics">
        <title>Draft genome of a commonly misdiagnosed multidrug resistant pathogen Candida auris.</title>
        <authorList>
            <person name="Chatterjee S."/>
            <person name="Alampalli S.V."/>
            <person name="Nageshan R.K."/>
            <person name="Chettiar S.T."/>
            <person name="Joshi S."/>
            <person name="Tatu U.S."/>
        </authorList>
    </citation>
    <scope>NUCLEOTIDE SEQUENCE [LARGE SCALE GENOMIC DNA]</scope>
    <source>
        <strain evidence="12">6684</strain>
    </source>
</reference>
<comment type="subcellular location">
    <subcellularLocation>
        <location evidence="1 9">Nucleus</location>
        <location evidence="1 9">Nuclear pore complex</location>
    </subcellularLocation>
</comment>